<keyword evidence="2" id="KW-1185">Reference proteome</keyword>
<protein>
    <submittedName>
        <fullName evidence="1">Uncharacterized protein</fullName>
    </submittedName>
</protein>
<gene>
    <name evidence="1" type="ORF">GO499_19145</name>
</gene>
<dbReference type="RefSeq" id="WP_161863688.1">
    <property type="nucleotide sequence ID" value="NZ_CP046620.1"/>
</dbReference>
<reference evidence="1 2" key="1">
    <citation type="submission" date="2019-12" db="EMBL/GenBank/DDBJ databases">
        <title>Complete genome sequence of Algicella marina strain 9Alg 56(T) isolated from the red alga Tichocarpus crinitus.</title>
        <authorList>
            <person name="Kim S.-G."/>
            <person name="Nedashkovskaya O.I."/>
        </authorList>
    </citation>
    <scope>NUCLEOTIDE SEQUENCE [LARGE SCALE GENOMIC DNA]</scope>
    <source>
        <strain evidence="1 2">9Alg 56</strain>
    </source>
</reference>
<proteinExistence type="predicted"/>
<evidence type="ECO:0000313" key="2">
    <source>
        <dbReference type="Proteomes" id="UP000464495"/>
    </source>
</evidence>
<name>A0A6P1T545_9RHOB</name>
<dbReference type="KEGG" id="amaq:GO499_19145"/>
<dbReference type="EMBL" id="CP046620">
    <property type="protein sequence ID" value="QHQ37147.1"/>
    <property type="molecule type" value="Genomic_DNA"/>
</dbReference>
<dbReference type="Proteomes" id="UP000464495">
    <property type="component" value="Chromosome"/>
</dbReference>
<accession>A0A6P1T545</accession>
<sequence length="139" mass="16037">MRRIIRLLLPVLLPSWRFFPEVGPSPRIEYRLLEHGRTGEWQPAWQRPGRLGPAAMLRRLFWNPDRNACLYATACAERLALDPSQHAIDEINRWLAACLHAGSATRMQFRLVFLVRDPDGEERRTIHESAPILLAAVHP</sequence>
<organism evidence="1 2">
    <name type="scientific">Algicella marina</name>
    <dbReference type="NCBI Taxonomy" id="2683284"/>
    <lineage>
        <taxon>Bacteria</taxon>
        <taxon>Pseudomonadati</taxon>
        <taxon>Pseudomonadota</taxon>
        <taxon>Alphaproteobacteria</taxon>
        <taxon>Rhodobacterales</taxon>
        <taxon>Paracoccaceae</taxon>
        <taxon>Algicella</taxon>
    </lineage>
</organism>
<dbReference type="AlphaFoldDB" id="A0A6P1T545"/>
<evidence type="ECO:0000313" key="1">
    <source>
        <dbReference type="EMBL" id="QHQ37147.1"/>
    </source>
</evidence>